<proteinExistence type="predicted"/>
<name>A0AAD4GV57_ASPNN</name>
<protein>
    <submittedName>
        <fullName evidence="1">Uncharacterized protein</fullName>
    </submittedName>
</protein>
<reference evidence="1" key="1">
    <citation type="journal article" date="2019" name="Beilstein J. Org. Chem.">
        <title>Nanangenines: drimane sesquiterpenoids as the dominant metabolite cohort of a novel Australian fungus, Aspergillus nanangensis.</title>
        <authorList>
            <person name="Lacey H.J."/>
            <person name="Gilchrist C.L.M."/>
            <person name="Crombie A."/>
            <person name="Kalaitzis J.A."/>
            <person name="Vuong D."/>
            <person name="Rutledge P.J."/>
            <person name="Turner P."/>
            <person name="Pitt J.I."/>
            <person name="Lacey E."/>
            <person name="Chooi Y.H."/>
            <person name="Piggott A.M."/>
        </authorList>
    </citation>
    <scope>NUCLEOTIDE SEQUENCE</scope>
    <source>
        <strain evidence="1">MST-FP2251</strain>
    </source>
</reference>
<accession>A0AAD4GV57</accession>
<gene>
    <name evidence="1" type="ORF">FE257_005831</name>
</gene>
<dbReference type="Proteomes" id="UP001194746">
    <property type="component" value="Unassembled WGS sequence"/>
</dbReference>
<dbReference type="EMBL" id="VCAU01000026">
    <property type="protein sequence ID" value="KAF9890426.1"/>
    <property type="molecule type" value="Genomic_DNA"/>
</dbReference>
<dbReference type="AlphaFoldDB" id="A0AAD4GV57"/>
<evidence type="ECO:0000313" key="1">
    <source>
        <dbReference type="EMBL" id="KAF9890426.1"/>
    </source>
</evidence>
<organism evidence="1 2">
    <name type="scientific">Aspergillus nanangensis</name>
    <dbReference type="NCBI Taxonomy" id="2582783"/>
    <lineage>
        <taxon>Eukaryota</taxon>
        <taxon>Fungi</taxon>
        <taxon>Dikarya</taxon>
        <taxon>Ascomycota</taxon>
        <taxon>Pezizomycotina</taxon>
        <taxon>Eurotiomycetes</taxon>
        <taxon>Eurotiomycetidae</taxon>
        <taxon>Eurotiales</taxon>
        <taxon>Aspergillaceae</taxon>
        <taxon>Aspergillus</taxon>
        <taxon>Aspergillus subgen. Circumdati</taxon>
    </lineage>
</organism>
<comment type="caution">
    <text evidence="1">The sequence shown here is derived from an EMBL/GenBank/DDBJ whole genome shotgun (WGS) entry which is preliminary data.</text>
</comment>
<reference evidence="1" key="2">
    <citation type="submission" date="2020-02" db="EMBL/GenBank/DDBJ databases">
        <authorList>
            <person name="Gilchrist C.L.M."/>
            <person name="Chooi Y.-H."/>
        </authorList>
    </citation>
    <scope>NUCLEOTIDE SEQUENCE</scope>
    <source>
        <strain evidence="1">MST-FP2251</strain>
    </source>
</reference>
<keyword evidence="2" id="KW-1185">Reference proteome</keyword>
<evidence type="ECO:0000313" key="2">
    <source>
        <dbReference type="Proteomes" id="UP001194746"/>
    </source>
</evidence>
<sequence>MTFWYTYQLQCEQFAKEPDKIAIASDCRGSAIKKRCNFDEFITWIKGEKNTIVFKTDLADKWNVDFNKGVASVIQLGYGDKYAGTRLLPKVYGEGMPLYRRPPKYTKMMSEITKSVRDIKAAKNLDASNPALMNIHSAASGIINARTIDIEGYIFDDLTKALNAYGSDVVIDDKPIWKREGVPDRQYLKVNFERTMEEVVKVVNEQAAANNEGDPPAQKTIATLRKTLKKFKDNYTRAFQRGREHRRIFKLQRNCSGLWQSHVHRAG</sequence>